<comment type="similarity">
    <text evidence="1">Belongs to the ROK (NagC/XylR) family.</text>
</comment>
<dbReference type="EMBL" id="AP024412">
    <property type="protein sequence ID" value="BCR36843.1"/>
    <property type="molecule type" value="Genomic_DNA"/>
</dbReference>
<protein>
    <recommendedName>
        <fullName evidence="4">Transcriptional regulator</fullName>
    </recommendedName>
</protein>
<dbReference type="InterPro" id="IPR043129">
    <property type="entry name" value="ATPase_NBD"/>
</dbReference>
<dbReference type="SUPFAM" id="SSF53067">
    <property type="entry name" value="Actin-like ATPase domain"/>
    <property type="match status" value="1"/>
</dbReference>
<gene>
    <name evidence="2" type="ORF">MPAN_017360</name>
</gene>
<dbReference type="RefSeq" id="WP_176239485.1">
    <property type="nucleotide sequence ID" value="NZ_AP024412.1"/>
</dbReference>
<sequence>MHAFKFNVKPNIKSKLDVDFVPAILANINFEKHVKQSKNYEEVEIGIQRQQKSLSVYKTVVFNEEHEDYLENMFYLERLVKSLLWIKGGYIIFFKGPYKLGEYLQDAFSRKGKRSFDVLFMERIYEHDFEVIILDENQELVENESAKPVGRHLDGYRIGFDAGGSDRKVSAVVNGKTIFSEEIIWHPKTNSDPMYHINGIKDSILRAASKMPQVDGIGVSSAGVYIDNQAMVASLFRQVNDEDYQKYIKNIYIDIAKDMGDIPVEVANDGDVTALAGAMSLNDHQVLGLAMGTSQALGYIDKNGHITGWLNEPAFVPVDYNLDASIDEWSNDFGCGVKYFSQDAVIKLAPAAGIELDESLSPAEKLKKVQDLLQENHQGAIDIFNTIGIYLGYAIAYYAKFYDIKHVLVLGRVTSSLGGELIIKMTKEVLKQEFESLYHQINIQLPDEKSRRVGQSIAAASLPKIK</sequence>
<dbReference type="InterPro" id="IPR000600">
    <property type="entry name" value="ROK"/>
</dbReference>
<proteinExistence type="inferred from homology"/>
<evidence type="ECO:0008006" key="4">
    <source>
        <dbReference type="Google" id="ProtNLM"/>
    </source>
</evidence>
<dbReference type="Gene3D" id="3.30.420.40">
    <property type="match status" value="2"/>
</dbReference>
<accession>A0A7U9THX2</accession>
<evidence type="ECO:0000313" key="2">
    <source>
        <dbReference type="EMBL" id="BCR36843.1"/>
    </source>
</evidence>
<dbReference type="AlphaFoldDB" id="A0A7U9THX2"/>
<evidence type="ECO:0000313" key="3">
    <source>
        <dbReference type="Proteomes" id="UP000620133"/>
    </source>
</evidence>
<name>A0A7U9THX2_9MOLU</name>
<keyword evidence="3" id="KW-1185">Reference proteome</keyword>
<dbReference type="Pfam" id="PF00480">
    <property type="entry name" value="ROK"/>
    <property type="match status" value="1"/>
</dbReference>
<organism evidence="2 3">
    <name type="scientific">Mariniplasma anaerobium</name>
    <dbReference type="NCBI Taxonomy" id="2735436"/>
    <lineage>
        <taxon>Bacteria</taxon>
        <taxon>Bacillati</taxon>
        <taxon>Mycoplasmatota</taxon>
        <taxon>Mollicutes</taxon>
        <taxon>Acholeplasmatales</taxon>
        <taxon>Acholeplasmataceae</taxon>
        <taxon>Mariniplasma</taxon>
    </lineage>
</organism>
<dbReference type="Proteomes" id="UP000620133">
    <property type="component" value="Chromosome"/>
</dbReference>
<evidence type="ECO:0000256" key="1">
    <source>
        <dbReference type="ARBA" id="ARBA00006479"/>
    </source>
</evidence>
<dbReference type="KEGG" id="manr:MPAN_017360"/>
<reference evidence="2" key="1">
    <citation type="submission" date="2021-01" db="EMBL/GenBank/DDBJ databases">
        <title>Draft genome sequence of Acholeplasmataceae bacterium strain Mahy22.</title>
        <authorList>
            <person name="Watanabe M."/>
            <person name="Kojima H."/>
            <person name="Fukui M."/>
        </authorList>
    </citation>
    <scope>NUCLEOTIDE SEQUENCE</scope>
    <source>
        <strain evidence="2">Mahy22</strain>
    </source>
</reference>